<evidence type="ECO:0000256" key="1">
    <source>
        <dbReference type="SAM" id="MobiDB-lite"/>
    </source>
</evidence>
<dbReference type="Proteomes" id="UP000308197">
    <property type="component" value="Unassembled WGS sequence"/>
</dbReference>
<sequence length="465" mass="52889">MSSAFPGARQTRSHTRKAVAPTPTGASAQGNVSKKGAAPQPPRRRQQSIDYEEETPPLRKRPRVAPRPPPEDPVGQEPDEQDPEMADKDPHELVFQADVIWTDSVGKLRSRATADERTEDGTKFIYFNTREMLRNTVHFPRFQRALDKGIKYYEQPSDEHPWANSKGYDDDFEDMQVFGVIVDRFPQFEDHIPYLAGHPETVKRIAKYLTEVLSKVRSDDISRLNKHLIRAIGIPNPNYKLSDKKNRGIKNTATARRLIPPTWFAEFDKDPKAFCHELLSADADARKLTADNLPSFLWNLEKYDRNKPLHGFLQGAPVFAGFSLCFRGPGSVFEECQNNKGQPSIAKMHDLCTVTVESIVYIACIVRHVLSSAGAWGESDGAFSYVRFSRQILNICIRNPKWTKALTDWYQKEMFGDIQGDRSDAVDENSVFAEFMRWDGHEIALEHGSIYEWAQARSDDDDEGN</sequence>
<name>A0A5C3P5D4_9APHY</name>
<evidence type="ECO:0000313" key="2">
    <source>
        <dbReference type="EMBL" id="TFK84681.1"/>
    </source>
</evidence>
<feature type="region of interest" description="Disordered" evidence="1">
    <location>
        <begin position="1"/>
        <end position="87"/>
    </location>
</feature>
<organism evidence="2 3">
    <name type="scientific">Polyporus arcularius HHB13444</name>
    <dbReference type="NCBI Taxonomy" id="1314778"/>
    <lineage>
        <taxon>Eukaryota</taxon>
        <taxon>Fungi</taxon>
        <taxon>Dikarya</taxon>
        <taxon>Basidiomycota</taxon>
        <taxon>Agaricomycotina</taxon>
        <taxon>Agaricomycetes</taxon>
        <taxon>Polyporales</taxon>
        <taxon>Polyporaceae</taxon>
        <taxon>Polyporus</taxon>
    </lineage>
</organism>
<dbReference type="InParanoid" id="A0A5C3P5D4"/>
<dbReference type="STRING" id="1314778.A0A5C3P5D4"/>
<dbReference type="InterPro" id="IPR046521">
    <property type="entry name" value="DUF6698"/>
</dbReference>
<accession>A0A5C3P5D4</accession>
<proteinExistence type="predicted"/>
<keyword evidence="3" id="KW-1185">Reference proteome</keyword>
<gene>
    <name evidence="2" type="ORF">K466DRAFT_601799</name>
</gene>
<evidence type="ECO:0000313" key="3">
    <source>
        <dbReference type="Proteomes" id="UP000308197"/>
    </source>
</evidence>
<dbReference type="AlphaFoldDB" id="A0A5C3P5D4"/>
<dbReference type="EMBL" id="ML211300">
    <property type="protein sequence ID" value="TFK84681.1"/>
    <property type="molecule type" value="Genomic_DNA"/>
</dbReference>
<protein>
    <submittedName>
        <fullName evidence="2">Uncharacterized protein</fullName>
    </submittedName>
</protein>
<dbReference type="Pfam" id="PF20414">
    <property type="entry name" value="DUF6698"/>
    <property type="match status" value="1"/>
</dbReference>
<reference evidence="2 3" key="1">
    <citation type="journal article" date="2019" name="Nat. Ecol. Evol.">
        <title>Megaphylogeny resolves global patterns of mushroom evolution.</title>
        <authorList>
            <person name="Varga T."/>
            <person name="Krizsan K."/>
            <person name="Foldi C."/>
            <person name="Dima B."/>
            <person name="Sanchez-Garcia M."/>
            <person name="Sanchez-Ramirez S."/>
            <person name="Szollosi G.J."/>
            <person name="Szarkandi J.G."/>
            <person name="Papp V."/>
            <person name="Albert L."/>
            <person name="Andreopoulos W."/>
            <person name="Angelini C."/>
            <person name="Antonin V."/>
            <person name="Barry K.W."/>
            <person name="Bougher N.L."/>
            <person name="Buchanan P."/>
            <person name="Buyck B."/>
            <person name="Bense V."/>
            <person name="Catcheside P."/>
            <person name="Chovatia M."/>
            <person name="Cooper J."/>
            <person name="Damon W."/>
            <person name="Desjardin D."/>
            <person name="Finy P."/>
            <person name="Geml J."/>
            <person name="Haridas S."/>
            <person name="Hughes K."/>
            <person name="Justo A."/>
            <person name="Karasinski D."/>
            <person name="Kautmanova I."/>
            <person name="Kiss B."/>
            <person name="Kocsube S."/>
            <person name="Kotiranta H."/>
            <person name="LaButti K.M."/>
            <person name="Lechner B.E."/>
            <person name="Liimatainen K."/>
            <person name="Lipzen A."/>
            <person name="Lukacs Z."/>
            <person name="Mihaltcheva S."/>
            <person name="Morgado L.N."/>
            <person name="Niskanen T."/>
            <person name="Noordeloos M.E."/>
            <person name="Ohm R.A."/>
            <person name="Ortiz-Santana B."/>
            <person name="Ovrebo C."/>
            <person name="Racz N."/>
            <person name="Riley R."/>
            <person name="Savchenko A."/>
            <person name="Shiryaev A."/>
            <person name="Soop K."/>
            <person name="Spirin V."/>
            <person name="Szebenyi C."/>
            <person name="Tomsovsky M."/>
            <person name="Tulloss R.E."/>
            <person name="Uehling J."/>
            <person name="Grigoriev I.V."/>
            <person name="Vagvolgyi C."/>
            <person name="Papp T."/>
            <person name="Martin F.M."/>
            <person name="Miettinen O."/>
            <person name="Hibbett D.S."/>
            <person name="Nagy L.G."/>
        </authorList>
    </citation>
    <scope>NUCLEOTIDE SEQUENCE [LARGE SCALE GENOMIC DNA]</scope>
    <source>
        <strain evidence="2 3">HHB13444</strain>
    </source>
</reference>